<evidence type="ECO:0008006" key="4">
    <source>
        <dbReference type="Google" id="ProtNLM"/>
    </source>
</evidence>
<keyword evidence="3" id="KW-1185">Reference proteome</keyword>
<keyword evidence="1" id="KW-1133">Transmembrane helix</keyword>
<keyword evidence="1" id="KW-0812">Transmembrane</keyword>
<evidence type="ECO:0000313" key="2">
    <source>
        <dbReference type="EMBL" id="PON73747.1"/>
    </source>
</evidence>
<organism evidence="2 3">
    <name type="scientific">Parasponia andersonii</name>
    <name type="common">Sponia andersonii</name>
    <dbReference type="NCBI Taxonomy" id="3476"/>
    <lineage>
        <taxon>Eukaryota</taxon>
        <taxon>Viridiplantae</taxon>
        <taxon>Streptophyta</taxon>
        <taxon>Embryophyta</taxon>
        <taxon>Tracheophyta</taxon>
        <taxon>Spermatophyta</taxon>
        <taxon>Magnoliopsida</taxon>
        <taxon>eudicotyledons</taxon>
        <taxon>Gunneridae</taxon>
        <taxon>Pentapetalae</taxon>
        <taxon>rosids</taxon>
        <taxon>fabids</taxon>
        <taxon>Rosales</taxon>
        <taxon>Cannabaceae</taxon>
        <taxon>Parasponia</taxon>
    </lineage>
</organism>
<keyword evidence="1" id="KW-0472">Membrane</keyword>
<feature type="transmembrane region" description="Helical" evidence="1">
    <location>
        <begin position="148"/>
        <end position="176"/>
    </location>
</feature>
<gene>
    <name evidence="2" type="ORF">PanWU01x14_056350</name>
</gene>
<dbReference type="EMBL" id="JXTB01000032">
    <property type="protein sequence ID" value="PON73747.1"/>
    <property type="molecule type" value="Genomic_DNA"/>
</dbReference>
<evidence type="ECO:0000256" key="1">
    <source>
        <dbReference type="SAM" id="Phobius"/>
    </source>
</evidence>
<accession>A0A2P5DKC0</accession>
<comment type="caution">
    <text evidence="2">The sequence shown here is derived from an EMBL/GenBank/DDBJ whole genome shotgun (WGS) entry which is preliminary data.</text>
</comment>
<dbReference type="Proteomes" id="UP000237105">
    <property type="component" value="Unassembled WGS sequence"/>
</dbReference>
<protein>
    <recommendedName>
        <fullName evidence="4">Transmembrane protein</fullName>
    </recommendedName>
</protein>
<name>A0A2P5DKC0_PARAD</name>
<proteinExistence type="predicted"/>
<dbReference type="AlphaFoldDB" id="A0A2P5DKC0"/>
<sequence length="178" mass="20040">MKDSYFMKDRRVNSSDGVHFQDQQSLQLVKTNNPIVNTLQKPLMRSIEKSLIKGHVTSRRKVLEKRQLIYDGSTPASSRNVDSFQIEASTPSKRKATPLKGFSINLVDSRANKNNANIATANRLSEGIQILPHPLHFFSKFSDVTVKILTYLLFVCCLTIVFISLVLACLSLLLFLSL</sequence>
<evidence type="ECO:0000313" key="3">
    <source>
        <dbReference type="Proteomes" id="UP000237105"/>
    </source>
</evidence>
<reference evidence="3" key="1">
    <citation type="submission" date="2016-06" db="EMBL/GenBank/DDBJ databases">
        <title>Parallel loss of symbiosis genes in relatives of nitrogen-fixing non-legume Parasponia.</title>
        <authorList>
            <person name="Van Velzen R."/>
            <person name="Holmer R."/>
            <person name="Bu F."/>
            <person name="Rutten L."/>
            <person name="Van Zeijl A."/>
            <person name="Liu W."/>
            <person name="Santuari L."/>
            <person name="Cao Q."/>
            <person name="Sharma T."/>
            <person name="Shen D."/>
            <person name="Roswanjaya Y."/>
            <person name="Wardhani T."/>
            <person name="Kalhor M.S."/>
            <person name="Jansen J."/>
            <person name="Van den Hoogen J."/>
            <person name="Gungor B."/>
            <person name="Hartog M."/>
            <person name="Hontelez J."/>
            <person name="Verver J."/>
            <person name="Yang W.-C."/>
            <person name="Schijlen E."/>
            <person name="Repin R."/>
            <person name="Schilthuizen M."/>
            <person name="Schranz E."/>
            <person name="Heidstra R."/>
            <person name="Miyata K."/>
            <person name="Fedorova E."/>
            <person name="Kohlen W."/>
            <person name="Bisseling T."/>
            <person name="Smit S."/>
            <person name="Geurts R."/>
        </authorList>
    </citation>
    <scope>NUCLEOTIDE SEQUENCE [LARGE SCALE GENOMIC DNA]</scope>
    <source>
        <strain evidence="3">cv. WU1-14</strain>
    </source>
</reference>